<accession>A0A857FM89</accession>
<protein>
    <submittedName>
        <fullName evidence="1">Uncharacterized protein</fullName>
    </submittedName>
</protein>
<dbReference type="OrthoDB" id="7279264at2"/>
<proteinExistence type="predicted"/>
<dbReference type="AlphaFoldDB" id="A0A857FM89"/>
<reference evidence="1 2" key="1">
    <citation type="journal article" date="2020" name="Carbohydr. Polym.">
        <title>Characterization and optimization of production of bacterial cellulose from strain CGMCC 17276 based on whole-genome analysis.</title>
        <authorList>
            <person name="Lu T."/>
            <person name="Gao H."/>
            <person name="Liao B."/>
            <person name="Wu J."/>
            <person name="Zhang W."/>
            <person name="Huang J."/>
            <person name="Liu M."/>
            <person name="Huang J."/>
            <person name="Chang Z."/>
            <person name="Jin M."/>
            <person name="Yi Z."/>
            <person name="Jiang D."/>
        </authorList>
    </citation>
    <scope>NUCLEOTIDE SEQUENCE [LARGE SCALE GENOMIC DNA]</scope>
    <source>
        <strain evidence="1 2">CGMCC 17276</strain>
    </source>
</reference>
<organism evidence="1 2">
    <name type="scientific">Komagataeibacter xylinus</name>
    <name type="common">Gluconacetobacter xylinus</name>
    <dbReference type="NCBI Taxonomy" id="28448"/>
    <lineage>
        <taxon>Bacteria</taxon>
        <taxon>Pseudomonadati</taxon>
        <taxon>Pseudomonadota</taxon>
        <taxon>Alphaproteobacteria</taxon>
        <taxon>Acetobacterales</taxon>
        <taxon>Acetobacteraceae</taxon>
        <taxon>Komagataeibacter</taxon>
    </lineage>
</organism>
<dbReference type="EMBL" id="CP041348">
    <property type="protein sequence ID" value="QHC35393.1"/>
    <property type="molecule type" value="Genomic_DNA"/>
</dbReference>
<name>A0A857FM89_KOMXY</name>
<dbReference type="Proteomes" id="UP000464674">
    <property type="component" value="Chromosome"/>
</dbReference>
<gene>
    <name evidence="1" type="ORF">FMA36_07640</name>
</gene>
<evidence type="ECO:0000313" key="2">
    <source>
        <dbReference type="Proteomes" id="UP000464674"/>
    </source>
</evidence>
<dbReference type="RefSeq" id="WP_159261855.1">
    <property type="nucleotide sequence ID" value="NZ_CP041348.1"/>
</dbReference>
<evidence type="ECO:0000313" key="1">
    <source>
        <dbReference type="EMBL" id="QHC35393.1"/>
    </source>
</evidence>
<sequence>MNETMVALHRAKRKFPTLATYKARWKKKARALTQVQRQQALDMLRAGEACEQVQHALKIDRATVLGIIELCTVRTVTTSLKEVAP</sequence>